<dbReference type="STRING" id="218851.A0A2G5DT88"/>
<accession>A0A2G5DT88</accession>
<gene>
    <name evidence="1" type="ORF">AQUCO_01500193v1</name>
</gene>
<name>A0A2G5DT88_AQUCA</name>
<proteinExistence type="predicted"/>
<protein>
    <submittedName>
        <fullName evidence="1">Uncharacterized protein</fullName>
    </submittedName>
</protein>
<evidence type="ECO:0000313" key="1">
    <source>
        <dbReference type="EMBL" id="PIA46477.1"/>
    </source>
</evidence>
<dbReference type="InParanoid" id="A0A2G5DT88"/>
<sequence>MLVRESITTTIISTNKWAKLKDNYENWNIQMKALLGSQDVWDTVERGYDEPESEASLQPNELTLLKDSRKKDKKALFLIYQSVDESAFEKISSASTSREVWDILHKSFIRVEKVKKVRLQTLRSEFESLHMKESEPISDYISRVQVAVNQLRQNGEKLEEVRVIEKILRSLDSKLEHIVVAIEESKDLDTIMI</sequence>
<dbReference type="Pfam" id="PF14223">
    <property type="entry name" value="Retrotran_gag_2"/>
    <property type="match status" value="1"/>
</dbReference>
<dbReference type="PANTHER" id="PTHR35317:SF28">
    <property type="entry name" value="ZINC FINGER, CCHC-TYPE, RIBONUCLEASE H-LIKE DOMAIN, GAG-PRE-INTEGRASE DOMAIN PROTEIN-RELATED"/>
    <property type="match status" value="1"/>
</dbReference>
<keyword evidence="2" id="KW-1185">Reference proteome</keyword>
<evidence type="ECO:0000313" key="2">
    <source>
        <dbReference type="Proteomes" id="UP000230069"/>
    </source>
</evidence>
<dbReference type="Proteomes" id="UP000230069">
    <property type="component" value="Unassembled WGS sequence"/>
</dbReference>
<reference evidence="1 2" key="1">
    <citation type="submission" date="2017-09" db="EMBL/GenBank/DDBJ databases">
        <title>WGS assembly of Aquilegia coerulea Goldsmith.</title>
        <authorList>
            <person name="Hodges S."/>
            <person name="Kramer E."/>
            <person name="Nordborg M."/>
            <person name="Tomkins J."/>
            <person name="Borevitz J."/>
            <person name="Derieg N."/>
            <person name="Yan J."/>
            <person name="Mihaltcheva S."/>
            <person name="Hayes R.D."/>
            <person name="Rokhsar D."/>
        </authorList>
    </citation>
    <scope>NUCLEOTIDE SEQUENCE [LARGE SCALE GENOMIC DNA]</scope>
    <source>
        <strain evidence="2">cv. Goldsmith</strain>
    </source>
</reference>
<dbReference type="PANTHER" id="PTHR35317">
    <property type="entry name" value="OS04G0629600 PROTEIN"/>
    <property type="match status" value="1"/>
</dbReference>
<dbReference type="EMBL" id="KZ305032">
    <property type="protein sequence ID" value="PIA46477.1"/>
    <property type="molecule type" value="Genomic_DNA"/>
</dbReference>
<organism evidence="1 2">
    <name type="scientific">Aquilegia coerulea</name>
    <name type="common">Rocky mountain columbine</name>
    <dbReference type="NCBI Taxonomy" id="218851"/>
    <lineage>
        <taxon>Eukaryota</taxon>
        <taxon>Viridiplantae</taxon>
        <taxon>Streptophyta</taxon>
        <taxon>Embryophyta</taxon>
        <taxon>Tracheophyta</taxon>
        <taxon>Spermatophyta</taxon>
        <taxon>Magnoliopsida</taxon>
        <taxon>Ranunculales</taxon>
        <taxon>Ranunculaceae</taxon>
        <taxon>Thalictroideae</taxon>
        <taxon>Aquilegia</taxon>
    </lineage>
</organism>
<dbReference type="OrthoDB" id="8063676at2759"/>
<dbReference type="AlphaFoldDB" id="A0A2G5DT88"/>